<proteinExistence type="predicted"/>
<dbReference type="Proteomes" id="UP000589620">
    <property type="component" value="Unassembled WGS sequence"/>
</dbReference>
<dbReference type="EMBL" id="JACCBJ010000001">
    <property type="protein sequence ID" value="NYD74761.1"/>
    <property type="molecule type" value="Genomic_DNA"/>
</dbReference>
<protein>
    <recommendedName>
        <fullName evidence="3">Lipoprotein</fullName>
    </recommendedName>
</protein>
<evidence type="ECO:0000313" key="1">
    <source>
        <dbReference type="EMBL" id="NYD74761.1"/>
    </source>
</evidence>
<evidence type="ECO:0000313" key="2">
    <source>
        <dbReference type="Proteomes" id="UP000589620"/>
    </source>
</evidence>
<gene>
    <name evidence="1" type="ORF">BJ963_002280</name>
</gene>
<dbReference type="AlphaFoldDB" id="A0A852T1K7"/>
<dbReference type="PROSITE" id="PS51257">
    <property type="entry name" value="PROKAR_LIPOPROTEIN"/>
    <property type="match status" value="1"/>
</dbReference>
<reference evidence="1 2" key="1">
    <citation type="submission" date="2020-07" db="EMBL/GenBank/DDBJ databases">
        <title>Sequencing the genomes of 1000 actinobacteria strains.</title>
        <authorList>
            <person name="Klenk H.-P."/>
        </authorList>
    </citation>
    <scope>NUCLEOTIDE SEQUENCE [LARGE SCALE GENOMIC DNA]</scope>
    <source>
        <strain evidence="1 2">DSM 23871</strain>
    </source>
</reference>
<accession>A0A852T1K7</accession>
<organism evidence="1 2">
    <name type="scientific">Leifsonia soli</name>
    <dbReference type="NCBI Taxonomy" id="582665"/>
    <lineage>
        <taxon>Bacteria</taxon>
        <taxon>Bacillati</taxon>
        <taxon>Actinomycetota</taxon>
        <taxon>Actinomycetes</taxon>
        <taxon>Micrococcales</taxon>
        <taxon>Microbacteriaceae</taxon>
        <taxon>Leifsonia</taxon>
    </lineage>
</organism>
<keyword evidence="2" id="KW-1185">Reference proteome</keyword>
<dbReference type="RefSeq" id="WP_231946995.1">
    <property type="nucleotide sequence ID" value="NZ_BAAAPX010000001.1"/>
</dbReference>
<evidence type="ECO:0008006" key="3">
    <source>
        <dbReference type="Google" id="ProtNLM"/>
    </source>
</evidence>
<sequence>MARAALVTVIAAAITTGLGGCSIDGGKMNHQHSTNLANQRKAAIEFIGSHPEVEAIAFTREGSVSGSGTWAANALVSVGQVEYQAILGIGIGSTSWEPWPTGVPAPTPMRVALTYSDGTSEIVK</sequence>
<name>A0A852T1K7_9MICO</name>
<comment type="caution">
    <text evidence="1">The sequence shown here is derived from an EMBL/GenBank/DDBJ whole genome shotgun (WGS) entry which is preliminary data.</text>
</comment>